<reference evidence="2 3" key="1">
    <citation type="submission" date="2020-05" db="EMBL/GenBank/DDBJ databases">
        <title>Compete genome of Limnobacter sp. SAORIC-580.</title>
        <authorList>
            <person name="Song J."/>
            <person name="Cho J.-C."/>
        </authorList>
    </citation>
    <scope>NUCLEOTIDE SEQUENCE [LARGE SCALE GENOMIC DNA]</scope>
    <source>
        <strain evidence="2 3">SAORIC-580</strain>
    </source>
</reference>
<feature type="chain" id="PRO_5046169472" evidence="1">
    <location>
        <begin position="34"/>
        <end position="604"/>
    </location>
</feature>
<gene>
    <name evidence="2" type="ORF">HKT17_13220</name>
</gene>
<name>A0ABX6NAG2_9BURK</name>
<dbReference type="EMBL" id="CP053084">
    <property type="protein sequence ID" value="QJR30587.1"/>
    <property type="molecule type" value="Genomic_DNA"/>
</dbReference>
<sequence>MNKHSFTKTRTHVAVRNMIAAGVLAAAVMPVQAANFQVGDFDLSVNSTVSVGTSFRIQGADRTLYSPGNTNAEGLRGTGASNTGDDGNLNFEKGDPFSTIIKGVHDFELKKDNYGFFTRVKWFYDHTLNNDEVFHGHEPTGNARNQKLEDSGFHPYARFDGIDLLDAFGYINTNVGGMPLDLRLGKQVVSWGESTFILSPIAGLNTVDVSAFRRPGAELKEGFTPAEMLYANLGLTDTTSLEGFVQLKWRKTVPEGCGTYFSGADFAADGCDRLAFQPALTDSANFPAGFFINRTLDRQPDDGGQFGLALRSYFESLDAELGVYAMQYHTRLPLASLSKGSNPNSTFGPLSDSAYVIDYPEDQKVFGVSFATNVGGWAWSGEASLVQDLPIQINATDLLRAGLTNGNSNALAGALGGATVPTALNQRVANAPLNSIVNGFDRFDVTQIQNTFIKTFDRALGSSQVVFVGEVAAVFVDGLPDVRNGGIRYGRQPVFGSATQTGDFNGFVTEFSWGYRMRTQATYRDVFMGVDLVPSIAWSHDVDGWSPEPGQAFNEGRQSVGLGLGFEFDANTRASINYTTFTNAADYDVLRDRDFISLSASYSF</sequence>
<protein>
    <submittedName>
        <fullName evidence="2">DUF1302 domain-containing protein</fullName>
    </submittedName>
</protein>
<dbReference type="Pfam" id="PF06980">
    <property type="entry name" value="DUF1302"/>
    <property type="match status" value="1"/>
</dbReference>
<evidence type="ECO:0000256" key="1">
    <source>
        <dbReference type="SAM" id="SignalP"/>
    </source>
</evidence>
<evidence type="ECO:0000313" key="2">
    <source>
        <dbReference type="EMBL" id="QJR30587.1"/>
    </source>
</evidence>
<evidence type="ECO:0000313" key="3">
    <source>
        <dbReference type="Proteomes" id="UP000501130"/>
    </source>
</evidence>
<dbReference type="Proteomes" id="UP000501130">
    <property type="component" value="Chromosome"/>
</dbReference>
<feature type="signal peptide" evidence="1">
    <location>
        <begin position="1"/>
        <end position="33"/>
    </location>
</feature>
<keyword evidence="3" id="KW-1185">Reference proteome</keyword>
<proteinExistence type="predicted"/>
<dbReference type="InterPro" id="IPR010727">
    <property type="entry name" value="DUF1302"/>
</dbReference>
<accession>A0ABX6NAG2</accession>
<keyword evidence="1" id="KW-0732">Signal</keyword>
<organism evidence="2 3">
    <name type="scientific">Limnobacter profundi</name>
    <dbReference type="NCBI Taxonomy" id="2732163"/>
    <lineage>
        <taxon>Bacteria</taxon>
        <taxon>Pseudomonadati</taxon>
        <taxon>Pseudomonadota</taxon>
        <taxon>Betaproteobacteria</taxon>
        <taxon>Burkholderiales</taxon>
        <taxon>Burkholderiaceae</taxon>
        <taxon>Limnobacter</taxon>
    </lineage>
</organism>